<dbReference type="SUPFAM" id="SSF111369">
    <property type="entry name" value="HlyD-like secretion proteins"/>
    <property type="match status" value="1"/>
</dbReference>
<dbReference type="AlphaFoldDB" id="A0A1E5TCT7"/>
<comment type="similarity">
    <text evidence="1">Belongs to the membrane fusion protein (MFP) (TC 8.A.1) family.</text>
</comment>
<dbReference type="RefSeq" id="WP_069828621.1">
    <property type="nucleotide sequence ID" value="NZ_MDJD01000007.1"/>
</dbReference>
<keyword evidence="5" id="KW-1185">Reference proteome</keyword>
<dbReference type="EMBL" id="MDJD01000007">
    <property type="protein sequence ID" value="OEK09184.1"/>
    <property type="molecule type" value="Genomic_DNA"/>
</dbReference>
<dbReference type="InterPro" id="IPR058625">
    <property type="entry name" value="MdtA-like_BSH"/>
</dbReference>
<dbReference type="Gene3D" id="1.10.287.470">
    <property type="entry name" value="Helix hairpin bin"/>
    <property type="match status" value="1"/>
</dbReference>
<dbReference type="PANTHER" id="PTHR30469:SF33">
    <property type="entry name" value="SLR1207 PROTEIN"/>
    <property type="match status" value="1"/>
</dbReference>
<evidence type="ECO:0000259" key="3">
    <source>
        <dbReference type="Pfam" id="PF25917"/>
    </source>
</evidence>
<dbReference type="OrthoDB" id="9809068at2"/>
<protein>
    <submittedName>
        <fullName evidence="4">Efflux transporter periplasmic adaptor subunit</fullName>
    </submittedName>
</protein>
<comment type="caution">
    <text evidence="4">The sequence shown here is derived from an EMBL/GenBank/DDBJ whole genome shotgun (WGS) entry which is preliminary data.</text>
</comment>
<dbReference type="STRING" id="1849968.A8C32_10665"/>
<dbReference type="GO" id="GO:1990281">
    <property type="term" value="C:efflux pump complex"/>
    <property type="evidence" value="ECO:0007669"/>
    <property type="project" value="TreeGrafter"/>
</dbReference>
<dbReference type="Proteomes" id="UP000095713">
    <property type="component" value="Unassembled WGS sequence"/>
</dbReference>
<dbReference type="InterPro" id="IPR006143">
    <property type="entry name" value="RND_pump_MFP"/>
</dbReference>
<feature type="transmembrane region" description="Helical" evidence="2">
    <location>
        <begin position="7"/>
        <end position="24"/>
    </location>
</feature>
<dbReference type="PANTHER" id="PTHR30469">
    <property type="entry name" value="MULTIDRUG RESISTANCE PROTEIN MDTA"/>
    <property type="match status" value="1"/>
</dbReference>
<keyword evidence="2" id="KW-0472">Membrane</keyword>
<feature type="domain" description="Multidrug resistance protein MdtA-like barrel-sandwich hybrid" evidence="3">
    <location>
        <begin position="60"/>
        <end position="200"/>
    </location>
</feature>
<dbReference type="Gene3D" id="2.40.50.100">
    <property type="match status" value="1"/>
</dbReference>
<keyword evidence="2" id="KW-0812">Transmembrane</keyword>
<dbReference type="NCBIfam" id="TIGR01730">
    <property type="entry name" value="RND_mfp"/>
    <property type="match status" value="1"/>
</dbReference>
<accession>A0A1E5TCT7</accession>
<dbReference type="Pfam" id="PF25917">
    <property type="entry name" value="BSH_RND"/>
    <property type="match status" value="1"/>
</dbReference>
<dbReference type="Gene3D" id="2.40.30.170">
    <property type="match status" value="1"/>
</dbReference>
<organism evidence="4 5">
    <name type="scientific">Flavivirga aquatica</name>
    <dbReference type="NCBI Taxonomy" id="1849968"/>
    <lineage>
        <taxon>Bacteria</taxon>
        <taxon>Pseudomonadati</taxon>
        <taxon>Bacteroidota</taxon>
        <taxon>Flavobacteriia</taxon>
        <taxon>Flavobacteriales</taxon>
        <taxon>Flavobacteriaceae</taxon>
        <taxon>Flavivirga</taxon>
    </lineage>
</organism>
<gene>
    <name evidence="4" type="ORF">A8C32_10665</name>
</gene>
<keyword evidence="2" id="KW-1133">Transmembrane helix</keyword>
<sequence>MNKTVKIILAIVVVVLLAIVLKYFKDANSKDVVDYKVEEPFYTSINTKAVATGKLNPEEEIELKPQISGIVNKILVEEGDVVKKGDLIATIRVVPNEQNLVGAKSRIASSKLSYDNAKTLYDRNKSLFEKGVISQQDFENSELSFNQARESLAQSKNDYQIIKRGSISGGSSANTNIIAQIPGTILEIPVREGDQVIQSNNFNAGTTIATIADMSLMIFEGKLDEAEVGKVEEGKDIKVVLGAINDKEFPAKLTFVAPKGVEENGAVQFTIKANVTIDSTTHVRAGYSANAEIDIENKDSVLVIKEGLLQYNRITEKPFVEILKKDNKFKKKNVKLGLSDGINVEIIDGVEEGDKIKVWNKASKDNEEEEAKDGKSN</sequence>
<evidence type="ECO:0000313" key="5">
    <source>
        <dbReference type="Proteomes" id="UP000095713"/>
    </source>
</evidence>
<dbReference type="GO" id="GO:0015562">
    <property type="term" value="F:efflux transmembrane transporter activity"/>
    <property type="evidence" value="ECO:0007669"/>
    <property type="project" value="InterPro"/>
</dbReference>
<evidence type="ECO:0000313" key="4">
    <source>
        <dbReference type="EMBL" id="OEK09184.1"/>
    </source>
</evidence>
<name>A0A1E5TCT7_9FLAO</name>
<evidence type="ECO:0000256" key="1">
    <source>
        <dbReference type="ARBA" id="ARBA00009477"/>
    </source>
</evidence>
<evidence type="ECO:0000256" key="2">
    <source>
        <dbReference type="SAM" id="Phobius"/>
    </source>
</evidence>
<proteinExistence type="inferred from homology"/>
<dbReference type="Gene3D" id="2.40.420.20">
    <property type="match status" value="1"/>
</dbReference>
<reference evidence="4 5" key="1">
    <citation type="submission" date="2016-05" db="EMBL/GenBank/DDBJ databases">
        <title>Draft Genome Sequence of Algibacter sp. Strain SK-16 Isolated from the Surface Water of Aburatsubo Inlet.</title>
        <authorList>
            <person name="Wong S.-K."/>
            <person name="Yoshizawa S."/>
            <person name="Nakajima Y."/>
            <person name="Ogura Y."/>
            <person name="Tetsuya H."/>
            <person name="Hamasaki K."/>
        </authorList>
    </citation>
    <scope>NUCLEOTIDE SEQUENCE [LARGE SCALE GENOMIC DNA]</scope>
    <source>
        <strain evidence="4 5">SK-16</strain>
    </source>
</reference>